<dbReference type="PANTHER" id="PTHR43584:SF8">
    <property type="entry name" value="N-ACETYLMURAMATE ALPHA-1-PHOSPHATE URIDYLYLTRANSFERASE"/>
    <property type="match status" value="1"/>
</dbReference>
<reference evidence="5 6" key="1">
    <citation type="submission" date="2018-04" db="EMBL/GenBank/DDBJ databases">
        <title>Genomic Encyclopedia of Type Strains, Phase III (KMG-III): the genomes of soil and plant-associated and newly described type strains.</title>
        <authorList>
            <person name="Whitman W."/>
        </authorList>
    </citation>
    <scope>NUCLEOTIDE SEQUENCE [LARGE SCALE GENOMIC DNA]</scope>
    <source>
        <strain evidence="5 6">MA-olki</strain>
    </source>
</reference>
<organism evidence="5 6">
    <name type="scientific">Sphingomonas faeni</name>
    <dbReference type="NCBI Taxonomy" id="185950"/>
    <lineage>
        <taxon>Bacteria</taxon>
        <taxon>Pseudomonadati</taxon>
        <taxon>Pseudomonadota</taxon>
        <taxon>Alphaproteobacteria</taxon>
        <taxon>Sphingomonadales</taxon>
        <taxon>Sphingomonadaceae</taxon>
        <taxon>Sphingomonas</taxon>
    </lineage>
</organism>
<keyword evidence="1" id="KW-0808">Transferase</keyword>
<keyword evidence="5" id="KW-0418">Kinase</keyword>
<dbReference type="EMBL" id="QAYE01000001">
    <property type="protein sequence ID" value="PTW48901.1"/>
    <property type="molecule type" value="Genomic_DNA"/>
</dbReference>
<gene>
    <name evidence="5" type="ORF">C8J25_101402</name>
</gene>
<dbReference type="PANTHER" id="PTHR43584">
    <property type="entry name" value="NUCLEOTIDYL TRANSFERASE"/>
    <property type="match status" value="1"/>
</dbReference>
<keyword evidence="2" id="KW-0548">Nucleotidyltransferase</keyword>
<dbReference type="AlphaFoldDB" id="A0A2T5UBM6"/>
<dbReference type="InterPro" id="IPR029044">
    <property type="entry name" value="Nucleotide-diphossugar_trans"/>
</dbReference>
<dbReference type="Pfam" id="PF12804">
    <property type="entry name" value="NTP_transf_3"/>
    <property type="match status" value="1"/>
</dbReference>
<proteinExistence type="predicted"/>
<dbReference type="Gene3D" id="3.90.550.10">
    <property type="entry name" value="Spore Coat Polysaccharide Biosynthesis Protein SpsA, Chain A"/>
    <property type="match status" value="1"/>
</dbReference>
<protein>
    <submittedName>
        <fullName evidence="5">Choline kinase</fullName>
    </submittedName>
</protein>
<dbReference type="SUPFAM" id="SSF53448">
    <property type="entry name" value="Nucleotide-diphospho-sugar transferases"/>
    <property type="match status" value="1"/>
</dbReference>
<dbReference type="InterPro" id="IPR025877">
    <property type="entry name" value="MobA-like_NTP_Trfase"/>
</dbReference>
<evidence type="ECO:0000256" key="2">
    <source>
        <dbReference type="ARBA" id="ARBA00022695"/>
    </source>
</evidence>
<dbReference type="CDD" id="cd02523">
    <property type="entry name" value="PC_cytidylyltransferase"/>
    <property type="match status" value="1"/>
</dbReference>
<evidence type="ECO:0000313" key="6">
    <source>
        <dbReference type="Proteomes" id="UP000244013"/>
    </source>
</evidence>
<name>A0A2T5UBM6_9SPHN</name>
<comment type="caution">
    <text evidence="5">The sequence shown here is derived from an EMBL/GenBank/DDBJ whole genome shotgun (WGS) entry which is preliminary data.</text>
</comment>
<dbReference type="GO" id="GO:0016779">
    <property type="term" value="F:nucleotidyltransferase activity"/>
    <property type="evidence" value="ECO:0007669"/>
    <property type="project" value="UniProtKB-KW"/>
</dbReference>
<dbReference type="InterPro" id="IPR050065">
    <property type="entry name" value="GlmU-like"/>
</dbReference>
<sequence>MRVPLQCSIIARYMAAFFLPHFVRKSAAMKAIILAAGHGSRLLPLTLTTPKCLVQVGGRAILDHQLDAVADAGFEGAVIVGGYRIDQVAAHLAARDDGVPTELVFNPFWAIANSIGSVWAARGYLEAPFALMNGDTLFDAAILRAALADKGAGVKLVIEPLVTPGLDDMLVEADGDAVVAVGKHLVGHQATDRSLGLIMSTGGGAYVEALRAVIGEEDGIHAYHHAVVRRVAETVGVRAVRVAGNVRWQEIDRPEDIALWQHDHDAPVGGASGS</sequence>
<evidence type="ECO:0000256" key="1">
    <source>
        <dbReference type="ARBA" id="ARBA00022679"/>
    </source>
</evidence>
<feature type="domain" description="MobA-like NTP transferase" evidence="4">
    <location>
        <begin position="31"/>
        <end position="148"/>
    </location>
</feature>
<keyword evidence="3" id="KW-0460">Magnesium</keyword>
<accession>A0A2T5UBM6</accession>
<evidence type="ECO:0000313" key="5">
    <source>
        <dbReference type="EMBL" id="PTW48901.1"/>
    </source>
</evidence>
<dbReference type="Proteomes" id="UP000244013">
    <property type="component" value="Unassembled WGS sequence"/>
</dbReference>
<evidence type="ECO:0000259" key="4">
    <source>
        <dbReference type="Pfam" id="PF12804"/>
    </source>
</evidence>
<dbReference type="GO" id="GO:0016301">
    <property type="term" value="F:kinase activity"/>
    <property type="evidence" value="ECO:0007669"/>
    <property type="project" value="UniProtKB-KW"/>
</dbReference>
<evidence type="ECO:0000256" key="3">
    <source>
        <dbReference type="ARBA" id="ARBA00022842"/>
    </source>
</evidence>